<keyword evidence="1" id="KW-0732">Signal</keyword>
<keyword evidence="3" id="KW-1185">Reference proteome</keyword>
<protein>
    <recommendedName>
        <fullName evidence="4">DUF4251 domain-containing protein</fullName>
    </recommendedName>
</protein>
<dbReference type="Gene3D" id="2.40.128.410">
    <property type="match status" value="1"/>
</dbReference>
<sequence length="153" mass="17075">MKKIIYLALLLCFSATTITSAQSKPSQKEIFASTYHSSKTAIKAQQYQFVGLVVYNNKERQRLEADYNTLKIESDNISGTLSSLGTYTFLTDTSKNKITNYKASFNDDAQEIVIEFNVGEAKFHINVKANGNAFLTLKSGVNNITQTGKIERI</sequence>
<evidence type="ECO:0000313" key="2">
    <source>
        <dbReference type="EMBL" id="GAA4243528.1"/>
    </source>
</evidence>
<proteinExistence type="predicted"/>
<accession>A0ABP8CUD8</accession>
<dbReference type="RefSeq" id="WP_344714155.1">
    <property type="nucleotide sequence ID" value="NZ_BAABCB010000018.1"/>
</dbReference>
<organism evidence="2 3">
    <name type="scientific">Winogradskyella damuponensis</name>
    <dbReference type="NCBI Taxonomy" id="943939"/>
    <lineage>
        <taxon>Bacteria</taxon>
        <taxon>Pseudomonadati</taxon>
        <taxon>Bacteroidota</taxon>
        <taxon>Flavobacteriia</taxon>
        <taxon>Flavobacteriales</taxon>
        <taxon>Flavobacteriaceae</taxon>
        <taxon>Winogradskyella</taxon>
    </lineage>
</organism>
<dbReference type="EMBL" id="BAABCB010000018">
    <property type="protein sequence ID" value="GAA4243528.1"/>
    <property type="molecule type" value="Genomic_DNA"/>
</dbReference>
<evidence type="ECO:0008006" key="4">
    <source>
        <dbReference type="Google" id="ProtNLM"/>
    </source>
</evidence>
<dbReference type="Proteomes" id="UP001501682">
    <property type="component" value="Unassembled WGS sequence"/>
</dbReference>
<name>A0ABP8CUD8_9FLAO</name>
<evidence type="ECO:0000256" key="1">
    <source>
        <dbReference type="SAM" id="SignalP"/>
    </source>
</evidence>
<gene>
    <name evidence="2" type="ORF">GCM10022292_18480</name>
</gene>
<comment type="caution">
    <text evidence="2">The sequence shown here is derived from an EMBL/GenBank/DDBJ whole genome shotgun (WGS) entry which is preliminary data.</text>
</comment>
<feature type="signal peptide" evidence="1">
    <location>
        <begin position="1"/>
        <end position="21"/>
    </location>
</feature>
<reference evidence="3" key="1">
    <citation type="journal article" date="2019" name="Int. J. Syst. Evol. Microbiol.">
        <title>The Global Catalogue of Microorganisms (GCM) 10K type strain sequencing project: providing services to taxonomists for standard genome sequencing and annotation.</title>
        <authorList>
            <consortium name="The Broad Institute Genomics Platform"/>
            <consortium name="The Broad Institute Genome Sequencing Center for Infectious Disease"/>
            <person name="Wu L."/>
            <person name="Ma J."/>
        </authorList>
    </citation>
    <scope>NUCLEOTIDE SEQUENCE [LARGE SCALE GENOMIC DNA]</scope>
    <source>
        <strain evidence="3">JCM 17633</strain>
    </source>
</reference>
<evidence type="ECO:0000313" key="3">
    <source>
        <dbReference type="Proteomes" id="UP001501682"/>
    </source>
</evidence>
<feature type="chain" id="PRO_5045479353" description="DUF4251 domain-containing protein" evidence="1">
    <location>
        <begin position="22"/>
        <end position="153"/>
    </location>
</feature>